<evidence type="ECO:0000313" key="4">
    <source>
        <dbReference type="Proteomes" id="UP000195402"/>
    </source>
</evidence>
<dbReference type="GO" id="GO:1990904">
    <property type="term" value="C:ribonucleoprotein complex"/>
    <property type="evidence" value="ECO:0007669"/>
    <property type="project" value="TreeGrafter"/>
</dbReference>
<evidence type="ECO:0000256" key="1">
    <source>
        <dbReference type="ARBA" id="ARBA00022884"/>
    </source>
</evidence>
<dbReference type="GO" id="GO:0003729">
    <property type="term" value="F:mRNA binding"/>
    <property type="evidence" value="ECO:0007669"/>
    <property type="project" value="TreeGrafter"/>
</dbReference>
<dbReference type="STRING" id="56857.A0A200PRI4"/>
<dbReference type="OrthoDB" id="339151at2759"/>
<dbReference type="PANTHER" id="PTHR10693">
    <property type="entry name" value="RAS GTPASE-ACTIVATING PROTEIN-BINDING PROTEIN"/>
    <property type="match status" value="1"/>
</dbReference>
<dbReference type="InterPro" id="IPR002075">
    <property type="entry name" value="NTF2_dom"/>
</dbReference>
<dbReference type="InterPro" id="IPR039539">
    <property type="entry name" value="Ras_GTPase_bind_prot"/>
</dbReference>
<evidence type="ECO:0000313" key="3">
    <source>
        <dbReference type="EMBL" id="OVA00806.1"/>
    </source>
</evidence>
<dbReference type="InterPro" id="IPR032710">
    <property type="entry name" value="NTF2-like_dom_sf"/>
</dbReference>
<dbReference type="SUPFAM" id="SSF54427">
    <property type="entry name" value="NTF2-like"/>
    <property type="match status" value="2"/>
</dbReference>
<protein>
    <submittedName>
        <fullName evidence="3">Nuclear transport factor 2</fullName>
    </submittedName>
</protein>
<reference evidence="3 4" key="1">
    <citation type="journal article" date="2017" name="Mol. Plant">
        <title>The Genome of Medicinal Plant Macleaya cordata Provides New Insights into Benzylisoquinoline Alkaloids Metabolism.</title>
        <authorList>
            <person name="Liu X."/>
            <person name="Liu Y."/>
            <person name="Huang P."/>
            <person name="Ma Y."/>
            <person name="Qing Z."/>
            <person name="Tang Q."/>
            <person name="Cao H."/>
            <person name="Cheng P."/>
            <person name="Zheng Y."/>
            <person name="Yuan Z."/>
            <person name="Zhou Y."/>
            <person name="Liu J."/>
            <person name="Tang Z."/>
            <person name="Zhuo Y."/>
            <person name="Zhang Y."/>
            <person name="Yu L."/>
            <person name="Huang J."/>
            <person name="Yang P."/>
            <person name="Peng Q."/>
            <person name="Zhang J."/>
            <person name="Jiang W."/>
            <person name="Zhang Z."/>
            <person name="Lin K."/>
            <person name="Ro D.K."/>
            <person name="Chen X."/>
            <person name="Xiong X."/>
            <person name="Shang Y."/>
            <person name="Huang S."/>
            <person name="Zeng J."/>
        </authorList>
    </citation>
    <scope>NUCLEOTIDE SEQUENCE [LARGE SCALE GENOMIC DNA]</scope>
    <source>
        <strain evidence="4">cv. BLH2017</strain>
        <tissue evidence="3">Root</tissue>
    </source>
</reference>
<dbReference type="EMBL" id="MVGT01004287">
    <property type="protein sequence ID" value="OVA00806.1"/>
    <property type="molecule type" value="Genomic_DNA"/>
</dbReference>
<proteinExistence type="predicted"/>
<organism evidence="3 4">
    <name type="scientific">Macleaya cordata</name>
    <name type="common">Five-seeded plume-poppy</name>
    <name type="synonym">Bocconia cordata</name>
    <dbReference type="NCBI Taxonomy" id="56857"/>
    <lineage>
        <taxon>Eukaryota</taxon>
        <taxon>Viridiplantae</taxon>
        <taxon>Streptophyta</taxon>
        <taxon>Embryophyta</taxon>
        <taxon>Tracheophyta</taxon>
        <taxon>Spermatophyta</taxon>
        <taxon>Magnoliopsida</taxon>
        <taxon>Ranunculales</taxon>
        <taxon>Papaveraceae</taxon>
        <taxon>Papaveroideae</taxon>
        <taxon>Macleaya</taxon>
    </lineage>
</organism>
<dbReference type="GO" id="GO:0005829">
    <property type="term" value="C:cytosol"/>
    <property type="evidence" value="ECO:0007669"/>
    <property type="project" value="TreeGrafter"/>
</dbReference>
<accession>A0A200PRI4</accession>
<name>A0A200PRI4_MACCD</name>
<keyword evidence="4" id="KW-1185">Reference proteome</keyword>
<feature type="domain" description="NTF2" evidence="2">
    <location>
        <begin position="23"/>
        <end position="145"/>
    </location>
</feature>
<dbReference type="InParanoid" id="A0A200PRI4"/>
<keyword evidence="1" id="KW-0694">RNA-binding</keyword>
<dbReference type="PANTHER" id="PTHR10693:SF52">
    <property type="entry name" value="RAS GTPASE-ACTIVATING BINDING-LIKE PROTEIN"/>
    <property type="match status" value="1"/>
</dbReference>
<dbReference type="Gene3D" id="3.10.450.50">
    <property type="match status" value="2"/>
</dbReference>
<sequence length="384" mass="43933">MTTTMQTSTITNSDDFCPLSELVGKVFEREYYKYLHTSPNKIYEFYRESSVIWRPDDEANGVMTSVTTLQGITDKILSTDYKGYKAEIKTTDTYLSDGGGVNILITGWLNGKNNFRRKFIQSFFLAHRRSIKEYSFFILNDVLRYVVDPKNELPGSRMMTNPLPVLKQGAAPADETTTPLITNLGMTMRTTTTSTDPPHLIPFAEVVLNVFVKRYYDTFHQSPDLLYKFYIEPSVVCWSQPNGVMTSVTTIQAIKDKFLSMDYMKAEIETTDAYLTDVDGEFIFLITGWLNGKDDFRRKFVRSVFLKFIHHLSDDFILEDVLRYVDEKSELLEIVNPVPAAVKSSIESAPLRTPLTTDHAAATSNLHERVNELVTKVERSFQIQ</sequence>
<feature type="domain" description="NTF2" evidence="2">
    <location>
        <begin position="207"/>
        <end position="324"/>
    </location>
</feature>
<dbReference type="PROSITE" id="PS50177">
    <property type="entry name" value="NTF2_DOMAIN"/>
    <property type="match status" value="2"/>
</dbReference>
<dbReference type="InterPro" id="IPR018222">
    <property type="entry name" value="Nuclear_transport_factor_2_euk"/>
</dbReference>
<gene>
    <name evidence="3" type="ORF">BVC80_9083g113</name>
</gene>
<dbReference type="Proteomes" id="UP000195402">
    <property type="component" value="Unassembled WGS sequence"/>
</dbReference>
<comment type="caution">
    <text evidence="3">The sequence shown here is derived from an EMBL/GenBank/DDBJ whole genome shotgun (WGS) entry which is preliminary data.</text>
</comment>
<dbReference type="CDD" id="cd00780">
    <property type="entry name" value="NTF2"/>
    <property type="match status" value="2"/>
</dbReference>
<evidence type="ECO:0000259" key="2">
    <source>
        <dbReference type="PROSITE" id="PS50177"/>
    </source>
</evidence>
<dbReference type="AlphaFoldDB" id="A0A200PRI4"/>
<dbReference type="OMA" id="LVKSYYF"/>
<dbReference type="Pfam" id="PF02136">
    <property type="entry name" value="NTF2"/>
    <property type="match status" value="2"/>
</dbReference>